<dbReference type="Pfam" id="PF08352">
    <property type="entry name" value="oligo_HPY"/>
    <property type="match status" value="2"/>
</dbReference>
<dbReference type="SMART" id="SM00382">
    <property type="entry name" value="AAA"/>
    <property type="match status" value="2"/>
</dbReference>
<dbReference type="Pfam" id="PF00005">
    <property type="entry name" value="ABC_tran"/>
    <property type="match status" value="2"/>
</dbReference>
<dbReference type="STRING" id="196164.gene:10742658"/>
<feature type="domain" description="ABC transporter" evidence="4">
    <location>
        <begin position="12"/>
        <end position="246"/>
    </location>
</feature>
<dbReference type="HOGENOM" id="CLU_000604_86_0_11"/>
<dbReference type="SUPFAM" id="SSF52540">
    <property type="entry name" value="P-loop containing nucleoside triphosphate hydrolases"/>
    <property type="match status" value="2"/>
</dbReference>
<evidence type="ECO:0000313" key="6">
    <source>
        <dbReference type="Proteomes" id="UP000001409"/>
    </source>
</evidence>
<name>Q8FNB7_COREF</name>
<dbReference type="InterPro" id="IPR050319">
    <property type="entry name" value="ABC_transp_ATP-bind"/>
</dbReference>
<dbReference type="InterPro" id="IPR003439">
    <property type="entry name" value="ABC_transporter-like_ATP-bd"/>
</dbReference>
<dbReference type="KEGG" id="cef:CE2227"/>
<protein>
    <submittedName>
        <fullName evidence="5">Putative ABC transporter ATP-binding protein</fullName>
    </submittedName>
</protein>
<proteinExistence type="predicted"/>
<evidence type="ECO:0000313" key="5">
    <source>
        <dbReference type="EMBL" id="BAC19037.1"/>
    </source>
</evidence>
<dbReference type="Gene3D" id="3.40.50.300">
    <property type="entry name" value="P-loop containing nucleotide triphosphate hydrolases"/>
    <property type="match status" value="2"/>
</dbReference>
<keyword evidence="3 5" id="KW-0067">ATP-binding</keyword>
<organism evidence="5 6">
    <name type="scientific">Corynebacterium efficiens (strain DSM 44549 / YS-314 / AJ 12310 / JCM 11189 / NBRC 100395)</name>
    <dbReference type="NCBI Taxonomy" id="196164"/>
    <lineage>
        <taxon>Bacteria</taxon>
        <taxon>Bacillati</taxon>
        <taxon>Actinomycetota</taxon>
        <taxon>Actinomycetes</taxon>
        <taxon>Mycobacteriales</taxon>
        <taxon>Corynebacteriaceae</taxon>
        <taxon>Corynebacterium</taxon>
    </lineage>
</organism>
<reference evidence="5 6" key="1">
    <citation type="journal article" date="2003" name="Genome Res.">
        <title>Comparative complete genome sequence analysis of the amino acid replacements responsible for the thermostability of Corynebacterium efficiens.</title>
        <authorList>
            <person name="Nishio Y."/>
            <person name="Nakamura Y."/>
            <person name="Kawarabayasi Y."/>
            <person name="Usuda Y."/>
            <person name="Kimura E."/>
            <person name="Sugimoto S."/>
            <person name="Matsui K."/>
            <person name="Yamagishi A."/>
            <person name="Kikuchi H."/>
            <person name="Ikeo K."/>
            <person name="Gojobori T."/>
        </authorList>
    </citation>
    <scope>NUCLEOTIDE SEQUENCE [LARGE SCALE GENOMIC DNA]</scope>
    <source>
        <strain evidence="6">DSM 44549 / YS-314 / AJ 12310 / JCM 11189 / NBRC 100395</strain>
    </source>
</reference>
<evidence type="ECO:0000256" key="2">
    <source>
        <dbReference type="ARBA" id="ARBA00022741"/>
    </source>
</evidence>
<evidence type="ECO:0000256" key="3">
    <source>
        <dbReference type="ARBA" id="ARBA00022840"/>
    </source>
</evidence>
<keyword evidence="2" id="KW-0547">Nucleotide-binding</keyword>
<evidence type="ECO:0000256" key="1">
    <source>
        <dbReference type="ARBA" id="ARBA00022448"/>
    </source>
</evidence>
<dbReference type="CDD" id="cd03257">
    <property type="entry name" value="ABC_NikE_OppD_transporters"/>
    <property type="match status" value="2"/>
</dbReference>
<dbReference type="InterPro" id="IPR003593">
    <property type="entry name" value="AAA+_ATPase"/>
</dbReference>
<evidence type="ECO:0000259" key="4">
    <source>
        <dbReference type="PROSITE" id="PS50893"/>
    </source>
</evidence>
<dbReference type="PROSITE" id="PS00211">
    <property type="entry name" value="ABC_TRANSPORTER_1"/>
    <property type="match status" value="2"/>
</dbReference>
<dbReference type="GO" id="GO:0055085">
    <property type="term" value="P:transmembrane transport"/>
    <property type="evidence" value="ECO:0007669"/>
    <property type="project" value="UniProtKB-ARBA"/>
</dbReference>
<dbReference type="NCBIfam" id="NF008453">
    <property type="entry name" value="PRK11308.1"/>
    <property type="match status" value="2"/>
</dbReference>
<dbReference type="GO" id="GO:0005524">
    <property type="term" value="F:ATP binding"/>
    <property type="evidence" value="ECO:0007669"/>
    <property type="project" value="UniProtKB-KW"/>
</dbReference>
<dbReference type="InterPro" id="IPR027417">
    <property type="entry name" value="P-loop_NTPase"/>
</dbReference>
<dbReference type="GO" id="GO:0015833">
    <property type="term" value="P:peptide transport"/>
    <property type="evidence" value="ECO:0007669"/>
    <property type="project" value="InterPro"/>
</dbReference>
<dbReference type="Proteomes" id="UP000001409">
    <property type="component" value="Chromosome"/>
</dbReference>
<keyword evidence="1" id="KW-0813">Transport</keyword>
<dbReference type="eggNOG" id="COG4172">
    <property type="taxonomic scope" value="Bacteria"/>
</dbReference>
<dbReference type="InterPro" id="IPR013563">
    <property type="entry name" value="Oligopep_ABC_C"/>
</dbReference>
<dbReference type="GO" id="GO:0016887">
    <property type="term" value="F:ATP hydrolysis activity"/>
    <property type="evidence" value="ECO:0007669"/>
    <property type="project" value="InterPro"/>
</dbReference>
<sequence>MMACVMPPTRNVRWAVLEVSDLTIGDGLVRDVSFTIAPGERVGLIGESGSGKTLTALAVMGLTDLPRSGTTLVDGISSWTHRGRKITMIFQEPMTALNPLMRVGAQIKEIMRIHGVGRREARERTARMVEDVALPQRALRAYPHELSGGQRQRALIAMAMVNNPDVLICDEPTTALDVTVQQQITDLLLRLADQRGTSLLFITHDLGLVARTCQRVMVMQQGRIVERGPVAEVLSTPSHDYTRTLLSASRLDTPVIEENYGGTVVEVDRVTRVFRKMTALESVSLTVRSGERLGIVGGSGSGKTTLLKLLAGLDEPTSGTVRVQGGTQMVFQDPLSSLNPRMRIADIVAEPLIGWSAAQKHARVVEVLGEVGLGPEVLGRYPHEFSGGQRQRISIARALGPKPAILLADEPVSALDVSVRKQVLDLLADLVAEYGITLVFVSHDLAVVRHVCTSVVVMDQGRIIERGRVDEVYADPQHDYTRTLLEAVPRL</sequence>
<keyword evidence="6" id="KW-1185">Reference proteome</keyword>
<dbReference type="EMBL" id="BA000035">
    <property type="protein sequence ID" value="BAC19037.1"/>
    <property type="molecule type" value="Genomic_DNA"/>
</dbReference>
<dbReference type="PANTHER" id="PTHR43776">
    <property type="entry name" value="TRANSPORT ATP-BINDING PROTEIN"/>
    <property type="match status" value="1"/>
</dbReference>
<accession>Q8FNB7</accession>
<dbReference type="InterPro" id="IPR017871">
    <property type="entry name" value="ABC_transporter-like_CS"/>
</dbReference>
<dbReference type="PROSITE" id="PS50893">
    <property type="entry name" value="ABC_TRANSPORTER_2"/>
    <property type="match status" value="2"/>
</dbReference>
<feature type="domain" description="ABC transporter" evidence="4">
    <location>
        <begin position="265"/>
        <end position="485"/>
    </location>
</feature>
<dbReference type="AlphaFoldDB" id="Q8FNB7"/>